<reference evidence="2 3" key="1">
    <citation type="submission" date="2014-04" db="EMBL/GenBank/DDBJ databases">
        <authorList>
            <consortium name="DOE Joint Genome Institute"/>
            <person name="Kuo A."/>
            <person name="Kohler A."/>
            <person name="Jargeat P."/>
            <person name="Nagy L.G."/>
            <person name="Floudas D."/>
            <person name="Copeland A."/>
            <person name="Barry K.W."/>
            <person name="Cichocki N."/>
            <person name="Veneault-Fourrey C."/>
            <person name="LaButti K."/>
            <person name="Lindquist E.A."/>
            <person name="Lipzen A."/>
            <person name="Lundell T."/>
            <person name="Morin E."/>
            <person name="Murat C."/>
            <person name="Sun H."/>
            <person name="Tunlid A."/>
            <person name="Henrissat B."/>
            <person name="Grigoriev I.V."/>
            <person name="Hibbett D.S."/>
            <person name="Martin F."/>
            <person name="Nordberg H.P."/>
            <person name="Cantor M.N."/>
            <person name="Hua S.X."/>
        </authorList>
    </citation>
    <scope>NUCLEOTIDE SEQUENCE [LARGE SCALE GENOMIC DNA]</scope>
    <source>
        <strain evidence="2 3">Ve08.2h10</strain>
    </source>
</reference>
<dbReference type="SUPFAM" id="SSF52540">
    <property type="entry name" value="P-loop containing nucleoside triphosphate hydrolases"/>
    <property type="match status" value="1"/>
</dbReference>
<protein>
    <recommendedName>
        <fullName evidence="1">DEAD/DEAH-box helicase domain-containing protein</fullName>
    </recommendedName>
</protein>
<reference evidence="3" key="2">
    <citation type="submission" date="2015-01" db="EMBL/GenBank/DDBJ databases">
        <title>Evolutionary Origins and Diversification of the Mycorrhizal Mutualists.</title>
        <authorList>
            <consortium name="DOE Joint Genome Institute"/>
            <consortium name="Mycorrhizal Genomics Consortium"/>
            <person name="Kohler A."/>
            <person name="Kuo A."/>
            <person name="Nagy L.G."/>
            <person name="Floudas D."/>
            <person name="Copeland A."/>
            <person name="Barry K.W."/>
            <person name="Cichocki N."/>
            <person name="Veneault-Fourrey C."/>
            <person name="LaButti K."/>
            <person name="Lindquist E.A."/>
            <person name="Lipzen A."/>
            <person name="Lundell T."/>
            <person name="Morin E."/>
            <person name="Murat C."/>
            <person name="Riley R."/>
            <person name="Ohm R."/>
            <person name="Sun H."/>
            <person name="Tunlid A."/>
            <person name="Henrissat B."/>
            <person name="Grigoriev I.V."/>
            <person name="Hibbett D.S."/>
            <person name="Martin F."/>
        </authorList>
    </citation>
    <scope>NUCLEOTIDE SEQUENCE [LARGE SCALE GENOMIC DNA]</scope>
    <source>
        <strain evidence="3">Ve08.2h10</strain>
    </source>
</reference>
<keyword evidence="3" id="KW-1185">Reference proteome</keyword>
<name>A0A0D0DXH8_9AGAM</name>
<dbReference type="InParanoid" id="A0A0D0DXH8"/>
<evidence type="ECO:0000313" key="2">
    <source>
        <dbReference type="EMBL" id="KIK91054.1"/>
    </source>
</evidence>
<evidence type="ECO:0000313" key="3">
    <source>
        <dbReference type="Proteomes" id="UP000054538"/>
    </source>
</evidence>
<sequence length="96" mass="10421">MCTEEIFNDRPCLWQLKVAEALLKGDQDVLCVAGTGMGKALTFWMPLLFRVDGIQVIVMPLNMLGKQNVASLGKAGIQAIAINSEMATPANFYVSC</sequence>
<dbReference type="GO" id="GO:0005524">
    <property type="term" value="F:ATP binding"/>
    <property type="evidence" value="ECO:0007669"/>
    <property type="project" value="InterPro"/>
</dbReference>
<dbReference type="Proteomes" id="UP000054538">
    <property type="component" value="Unassembled WGS sequence"/>
</dbReference>
<dbReference type="EMBL" id="KN825433">
    <property type="protein sequence ID" value="KIK91054.1"/>
    <property type="molecule type" value="Genomic_DNA"/>
</dbReference>
<dbReference type="GO" id="GO:0003676">
    <property type="term" value="F:nucleic acid binding"/>
    <property type="evidence" value="ECO:0007669"/>
    <property type="project" value="InterPro"/>
</dbReference>
<feature type="domain" description="DEAD/DEAH-box helicase" evidence="1">
    <location>
        <begin position="15"/>
        <end position="81"/>
    </location>
</feature>
<dbReference type="InterPro" id="IPR011545">
    <property type="entry name" value="DEAD/DEAH_box_helicase_dom"/>
</dbReference>
<dbReference type="InterPro" id="IPR027417">
    <property type="entry name" value="P-loop_NTPase"/>
</dbReference>
<dbReference type="STRING" id="930991.A0A0D0DXH8"/>
<evidence type="ECO:0000259" key="1">
    <source>
        <dbReference type="Pfam" id="PF00270"/>
    </source>
</evidence>
<organism evidence="2 3">
    <name type="scientific">Paxillus rubicundulus Ve08.2h10</name>
    <dbReference type="NCBI Taxonomy" id="930991"/>
    <lineage>
        <taxon>Eukaryota</taxon>
        <taxon>Fungi</taxon>
        <taxon>Dikarya</taxon>
        <taxon>Basidiomycota</taxon>
        <taxon>Agaricomycotina</taxon>
        <taxon>Agaricomycetes</taxon>
        <taxon>Agaricomycetidae</taxon>
        <taxon>Boletales</taxon>
        <taxon>Paxilineae</taxon>
        <taxon>Paxillaceae</taxon>
        <taxon>Paxillus</taxon>
    </lineage>
</organism>
<gene>
    <name evidence="2" type="ORF">PAXRUDRAFT_799252</name>
</gene>
<dbReference type="AlphaFoldDB" id="A0A0D0DXH8"/>
<dbReference type="HOGENOM" id="CLU_001103_20_0_1"/>
<dbReference type="Gene3D" id="3.40.50.300">
    <property type="entry name" value="P-loop containing nucleotide triphosphate hydrolases"/>
    <property type="match status" value="1"/>
</dbReference>
<dbReference type="Pfam" id="PF00270">
    <property type="entry name" value="DEAD"/>
    <property type="match status" value="1"/>
</dbReference>
<dbReference type="OrthoDB" id="10261556at2759"/>
<proteinExistence type="predicted"/>
<accession>A0A0D0DXH8</accession>